<gene>
    <name evidence="3" type="ORF">MUK42_21090</name>
</gene>
<accession>A0A9E7G9E8</accession>
<protein>
    <submittedName>
        <fullName evidence="3">X8 domain</fullName>
    </submittedName>
</protein>
<dbReference type="InterPro" id="IPR044788">
    <property type="entry name" value="X8_dom_prot"/>
</dbReference>
<dbReference type="Proteomes" id="UP001055439">
    <property type="component" value="Chromosome 5"/>
</dbReference>
<evidence type="ECO:0000313" key="4">
    <source>
        <dbReference type="Proteomes" id="UP001055439"/>
    </source>
</evidence>
<sequence>CVFFHLVPRSQILQTASFPHGPVNRTWFLVSSEASSRLLAPFEASVGLSSKCSPEIHSASTEKMSNRWKRCVVLLLFVLSNASVDSEVDIVRCLTAAACAYGKEQIDRNLQPRLVAEKRLSFSGTRRSLSSSNLVFCVANSSASPGALRRGLDWACGPGSANCSVIQPGQPCYRDDNLVVLASYAYNDYYQKMRAIGGTCDFGDTAMITATDPSHGSCIFTGRSDSPGNTSAGRNDSAAGQPPFVLAGTDRAMPLQVFRATYLLLIILHFLL</sequence>
<dbReference type="Pfam" id="PF07983">
    <property type="entry name" value="X8"/>
    <property type="match status" value="1"/>
</dbReference>
<name>A0A9E7G9E8_9LILI</name>
<dbReference type="AlphaFoldDB" id="A0A9E7G9E8"/>
<evidence type="ECO:0000256" key="1">
    <source>
        <dbReference type="ARBA" id="ARBA00022729"/>
    </source>
</evidence>
<dbReference type="PANTHER" id="PTHR31044:SF127">
    <property type="entry name" value="X8 DOMAIN-CONTAINING PROTEIN"/>
    <property type="match status" value="1"/>
</dbReference>
<evidence type="ECO:0000259" key="2">
    <source>
        <dbReference type="SMART" id="SM00768"/>
    </source>
</evidence>
<keyword evidence="4" id="KW-1185">Reference proteome</keyword>
<dbReference type="InterPro" id="IPR012946">
    <property type="entry name" value="X8"/>
</dbReference>
<dbReference type="OrthoDB" id="2019109at2759"/>
<dbReference type="EMBL" id="CP097507">
    <property type="protein sequence ID" value="URE07278.1"/>
    <property type="molecule type" value="Genomic_DNA"/>
</dbReference>
<dbReference type="PANTHER" id="PTHR31044">
    <property type="entry name" value="BETA-1,3 GLUCANASE"/>
    <property type="match status" value="1"/>
</dbReference>
<dbReference type="Gene3D" id="1.20.58.1040">
    <property type="match status" value="1"/>
</dbReference>
<keyword evidence="1" id="KW-0732">Signal</keyword>
<evidence type="ECO:0000313" key="3">
    <source>
        <dbReference type="EMBL" id="URE07278.1"/>
    </source>
</evidence>
<organism evidence="3 4">
    <name type="scientific">Musa troglodytarum</name>
    <name type="common">fe'i banana</name>
    <dbReference type="NCBI Taxonomy" id="320322"/>
    <lineage>
        <taxon>Eukaryota</taxon>
        <taxon>Viridiplantae</taxon>
        <taxon>Streptophyta</taxon>
        <taxon>Embryophyta</taxon>
        <taxon>Tracheophyta</taxon>
        <taxon>Spermatophyta</taxon>
        <taxon>Magnoliopsida</taxon>
        <taxon>Liliopsida</taxon>
        <taxon>Zingiberales</taxon>
        <taxon>Musaceae</taxon>
        <taxon>Musa</taxon>
    </lineage>
</organism>
<dbReference type="FunFam" id="1.20.58.1040:FF:000010">
    <property type="entry name" value="Glucan endo-13-beta-glucosidase 4"/>
    <property type="match status" value="1"/>
</dbReference>
<dbReference type="SMART" id="SM00768">
    <property type="entry name" value="X8"/>
    <property type="match status" value="1"/>
</dbReference>
<reference evidence="3" key="1">
    <citation type="submission" date="2022-05" db="EMBL/GenBank/DDBJ databases">
        <title>The Musa troglodytarum L. genome provides insights into the mechanism of non-climacteric behaviour and enrichment of carotenoids.</title>
        <authorList>
            <person name="Wang J."/>
        </authorList>
    </citation>
    <scope>NUCLEOTIDE SEQUENCE</scope>
    <source>
        <tissue evidence="3">Leaf</tissue>
    </source>
</reference>
<proteinExistence type="predicted"/>
<dbReference type="GO" id="GO:0009506">
    <property type="term" value="C:plasmodesma"/>
    <property type="evidence" value="ECO:0007669"/>
    <property type="project" value="UniProtKB-ARBA"/>
</dbReference>
<feature type="domain" description="X8" evidence="2">
    <location>
        <begin position="135"/>
        <end position="220"/>
    </location>
</feature>
<feature type="non-terminal residue" evidence="3">
    <location>
        <position position="1"/>
    </location>
</feature>